<evidence type="ECO:0000256" key="1">
    <source>
        <dbReference type="SAM" id="MobiDB-lite"/>
    </source>
</evidence>
<feature type="region of interest" description="Disordered" evidence="1">
    <location>
        <begin position="205"/>
        <end position="237"/>
    </location>
</feature>
<reference evidence="5 6" key="1">
    <citation type="submission" date="2022-09" db="EMBL/GenBank/DDBJ databases">
        <title>Complete genome sequence of Janibacter terrae strain COS04-44, PCL-degrading bacteria isolated from oil spilled coast.</title>
        <authorList>
            <person name="Park H."/>
            <person name="Kim J.Y."/>
            <person name="An S.H."/>
            <person name="Lee C.M."/>
            <person name="Weon H.-Y."/>
        </authorList>
    </citation>
    <scope>NUCLEOTIDE SEQUENCE [LARGE SCALE GENOMIC DNA]</scope>
    <source>
        <strain evidence="5 6">COS04-44</strain>
    </source>
</reference>
<feature type="domain" description="DUF4349" evidence="4">
    <location>
        <begin position="70"/>
        <end position="281"/>
    </location>
</feature>
<keyword evidence="2" id="KW-0472">Membrane</keyword>
<evidence type="ECO:0000313" key="5">
    <source>
        <dbReference type="EMBL" id="WWF05119.1"/>
    </source>
</evidence>
<dbReference type="PROSITE" id="PS51257">
    <property type="entry name" value="PROKAR_LIPOPROTEIN"/>
    <property type="match status" value="1"/>
</dbReference>
<keyword evidence="3" id="KW-0732">Signal</keyword>
<feature type="transmembrane region" description="Helical" evidence="2">
    <location>
        <begin position="262"/>
        <end position="284"/>
    </location>
</feature>
<accession>A0ABZ2FFJ7</accession>
<keyword evidence="6" id="KW-1185">Reference proteome</keyword>
<proteinExistence type="predicted"/>
<feature type="chain" id="PRO_5046213292" evidence="3">
    <location>
        <begin position="22"/>
        <end position="299"/>
    </location>
</feature>
<feature type="compositionally biased region" description="Polar residues" evidence="1">
    <location>
        <begin position="216"/>
        <end position="226"/>
    </location>
</feature>
<evidence type="ECO:0000313" key="6">
    <source>
        <dbReference type="Proteomes" id="UP001381003"/>
    </source>
</evidence>
<keyword evidence="2" id="KW-0812">Transmembrane</keyword>
<name>A0ABZ2FFJ7_9MICO</name>
<gene>
    <name evidence="5" type="ORF">N5P18_15905</name>
</gene>
<dbReference type="EMBL" id="CP104874">
    <property type="protein sequence ID" value="WWF05119.1"/>
    <property type="molecule type" value="Genomic_DNA"/>
</dbReference>
<organism evidence="5 6">
    <name type="scientific">Janibacter terrae</name>
    <dbReference type="NCBI Taxonomy" id="103817"/>
    <lineage>
        <taxon>Bacteria</taxon>
        <taxon>Bacillati</taxon>
        <taxon>Actinomycetota</taxon>
        <taxon>Actinomycetes</taxon>
        <taxon>Micrococcales</taxon>
        <taxon>Intrasporangiaceae</taxon>
        <taxon>Janibacter</taxon>
    </lineage>
</organism>
<dbReference type="RefSeq" id="WP_338538205.1">
    <property type="nucleotide sequence ID" value="NZ_CP104874.1"/>
</dbReference>
<evidence type="ECO:0000256" key="2">
    <source>
        <dbReference type="SAM" id="Phobius"/>
    </source>
</evidence>
<keyword evidence="2" id="KW-1133">Transmembrane helix</keyword>
<evidence type="ECO:0000259" key="4">
    <source>
        <dbReference type="Pfam" id="PF14257"/>
    </source>
</evidence>
<feature type="compositionally biased region" description="Low complexity" evidence="1">
    <location>
        <begin position="37"/>
        <end position="52"/>
    </location>
</feature>
<feature type="region of interest" description="Disordered" evidence="1">
    <location>
        <begin position="25"/>
        <end position="67"/>
    </location>
</feature>
<evidence type="ECO:0000256" key="3">
    <source>
        <dbReference type="SAM" id="SignalP"/>
    </source>
</evidence>
<protein>
    <submittedName>
        <fullName evidence="5">DUF4349 domain-containing protein</fullName>
    </submittedName>
</protein>
<dbReference type="InterPro" id="IPR025645">
    <property type="entry name" value="DUF4349"/>
</dbReference>
<dbReference type="Proteomes" id="UP001381003">
    <property type="component" value="Chromosome"/>
</dbReference>
<feature type="signal peptide" evidence="3">
    <location>
        <begin position="1"/>
        <end position="21"/>
    </location>
</feature>
<sequence>MRTTQTRTWAALVAAGGIALAGCSAGGSEGGDAVGPESGASAASDSAAGSGEAAKDVRSAASYKAPSNAHVARTARMSITVEDVEQASAKVRSAASEVEGYVSSEDSRAATDEGGRAWAEITVTVPVAELDATMTTLADVGHVTQRTSTAEDLSSQYTDTSSRVRTLTRSVERLRKLIASTEDLSQIVTLEDELSTREADLESMVSQRTALERRTTTAPVTVSLSTEPPPADGPAEDETGFGAGLQDGWRAFTSALEVGATVLGAVTPFAVTGLVLGGPLVWWLRRRTRRPGLTGTTAR</sequence>
<dbReference type="Pfam" id="PF14257">
    <property type="entry name" value="DUF4349"/>
    <property type="match status" value="1"/>
</dbReference>